<name>A0A154VYT5_9PROT</name>
<evidence type="ECO:0000313" key="1">
    <source>
        <dbReference type="EMBL" id="KZD06410.1"/>
    </source>
</evidence>
<dbReference type="EMBL" id="LPXN01000122">
    <property type="protein sequence ID" value="KZD06410.1"/>
    <property type="molecule type" value="Genomic_DNA"/>
</dbReference>
<comment type="caution">
    <text evidence="1">The sequence shown here is derived from an EMBL/GenBank/DDBJ whole genome shotgun (WGS) entry which is preliminary data.</text>
</comment>
<accession>A0A154VYT5</accession>
<dbReference type="AlphaFoldDB" id="A0A154VYT5"/>
<dbReference type="OrthoDB" id="8481623at2"/>
<keyword evidence="2" id="KW-1185">Reference proteome</keyword>
<dbReference type="STRING" id="580166.AUP43_10830"/>
<sequence>MPPPSNPALDLLAQGIADVAGAQSEIYRDILRAVQSGQYVDIMLAQASFDALPAEMKRSIAGRVTDLVEELMLRRTRRGMSGPG</sequence>
<protein>
    <submittedName>
        <fullName evidence="1">Uncharacterized protein</fullName>
    </submittedName>
</protein>
<reference evidence="1 2" key="1">
    <citation type="submission" date="2015-12" db="EMBL/GenBank/DDBJ databases">
        <title>Genome sequence of Oceanibaculum pacificum MCCC 1A02656.</title>
        <authorList>
            <person name="Lu L."/>
            <person name="Lai Q."/>
            <person name="Shao Z."/>
            <person name="Qian P."/>
        </authorList>
    </citation>
    <scope>NUCLEOTIDE SEQUENCE [LARGE SCALE GENOMIC DNA]</scope>
    <source>
        <strain evidence="1 2">MCCC 1A02656</strain>
    </source>
</reference>
<dbReference type="Proteomes" id="UP000076400">
    <property type="component" value="Unassembled WGS sequence"/>
</dbReference>
<evidence type="ECO:0000313" key="2">
    <source>
        <dbReference type="Proteomes" id="UP000076400"/>
    </source>
</evidence>
<gene>
    <name evidence="1" type="ORF">AUP43_10830</name>
</gene>
<proteinExistence type="predicted"/>
<organism evidence="1 2">
    <name type="scientific">Oceanibaculum pacificum</name>
    <dbReference type="NCBI Taxonomy" id="580166"/>
    <lineage>
        <taxon>Bacteria</taxon>
        <taxon>Pseudomonadati</taxon>
        <taxon>Pseudomonadota</taxon>
        <taxon>Alphaproteobacteria</taxon>
        <taxon>Rhodospirillales</taxon>
        <taxon>Oceanibaculaceae</taxon>
        <taxon>Oceanibaculum</taxon>
    </lineage>
</organism>
<dbReference type="RefSeq" id="WP_067557510.1">
    <property type="nucleotide sequence ID" value="NZ_LPXN01000122.1"/>
</dbReference>